<protein>
    <submittedName>
        <fullName evidence="1">Uncharacterized protein</fullName>
    </submittedName>
</protein>
<dbReference type="InterPro" id="IPR013783">
    <property type="entry name" value="Ig-like_fold"/>
</dbReference>
<feature type="non-terminal residue" evidence="1">
    <location>
        <position position="71"/>
    </location>
</feature>
<dbReference type="SUPFAM" id="SSF48726">
    <property type="entry name" value="Immunoglobulin"/>
    <property type="match status" value="1"/>
</dbReference>
<dbReference type="Gene3D" id="2.60.40.10">
    <property type="entry name" value="Immunoglobulins"/>
    <property type="match status" value="1"/>
</dbReference>
<organism evidence="1">
    <name type="scientific">Ixodes ricinus</name>
    <name type="common">Common tick</name>
    <name type="synonym">Acarus ricinus</name>
    <dbReference type="NCBI Taxonomy" id="34613"/>
    <lineage>
        <taxon>Eukaryota</taxon>
        <taxon>Metazoa</taxon>
        <taxon>Ecdysozoa</taxon>
        <taxon>Arthropoda</taxon>
        <taxon>Chelicerata</taxon>
        <taxon>Arachnida</taxon>
        <taxon>Acari</taxon>
        <taxon>Parasitiformes</taxon>
        <taxon>Ixodida</taxon>
        <taxon>Ixodoidea</taxon>
        <taxon>Ixodidae</taxon>
        <taxon>Ixodinae</taxon>
        <taxon>Ixodes</taxon>
    </lineage>
</organism>
<evidence type="ECO:0000313" key="1">
    <source>
        <dbReference type="EMBL" id="JAB69579.1"/>
    </source>
</evidence>
<dbReference type="EMBL" id="GANP01014889">
    <property type="protein sequence ID" value="JAB69579.1"/>
    <property type="molecule type" value="mRNA"/>
</dbReference>
<sequence length="71" mass="7709">MAILGKPVRVSVLVCANPPPTRAYWIVGRTLLSPGDVSRSQYIAHNYSSADAPFCRTTSLEIKSVHHEDAG</sequence>
<dbReference type="AlphaFoldDB" id="V5GYY6"/>
<dbReference type="InterPro" id="IPR036179">
    <property type="entry name" value="Ig-like_dom_sf"/>
</dbReference>
<proteinExistence type="evidence at transcript level"/>
<accession>V5GYY6</accession>
<name>V5GYY6_IXORI</name>
<reference evidence="1" key="1">
    <citation type="journal article" date="2015" name="Sci. Rep.">
        <title>Tissue- and time-dependent transcription in Ixodes ricinus salivary glands and midguts when blood feeding on the vertebrate host.</title>
        <authorList>
            <person name="Kotsyfakis M."/>
            <person name="Schwarz A."/>
            <person name="Erhart J."/>
            <person name="Ribeiro J.M."/>
        </authorList>
    </citation>
    <scope>NUCLEOTIDE SEQUENCE</scope>
    <source>
        <tissue evidence="1">Salivary gland and midgut</tissue>
    </source>
</reference>